<dbReference type="OrthoDB" id="3800937at2759"/>
<proteinExistence type="predicted"/>
<dbReference type="PROSITE" id="PS51338">
    <property type="entry name" value="IMD"/>
    <property type="match status" value="1"/>
</dbReference>
<feature type="region of interest" description="Disordered" evidence="3">
    <location>
        <begin position="223"/>
        <end position="245"/>
    </location>
</feature>
<keyword evidence="7" id="KW-1185">Reference proteome</keyword>
<reference evidence="6 7" key="1">
    <citation type="submission" date="2019-07" db="EMBL/GenBank/DDBJ databases">
        <title>Draft genome assembly of a fouling barnacle, Amphibalanus amphitrite (Darwin, 1854): The first reference genome for Thecostraca.</title>
        <authorList>
            <person name="Kim W."/>
        </authorList>
    </citation>
    <scope>NUCLEOTIDE SEQUENCE [LARGE SCALE GENOMIC DNA]</scope>
    <source>
        <strain evidence="6">SNU_AA5</strain>
        <tissue evidence="6">Soma without cirri and trophi</tissue>
    </source>
</reference>
<dbReference type="FunFam" id="2.30.30.40:FF:000188">
    <property type="entry name" value="Insulin receptor tyrosine kinase substrate"/>
    <property type="match status" value="1"/>
</dbReference>
<evidence type="ECO:0000313" key="7">
    <source>
        <dbReference type="Proteomes" id="UP000440578"/>
    </source>
</evidence>
<dbReference type="PROSITE" id="PS50002">
    <property type="entry name" value="SH3"/>
    <property type="match status" value="1"/>
</dbReference>
<dbReference type="SUPFAM" id="SSF50044">
    <property type="entry name" value="SH3-domain"/>
    <property type="match status" value="1"/>
</dbReference>
<evidence type="ECO:0000256" key="1">
    <source>
        <dbReference type="ARBA" id="ARBA00022443"/>
    </source>
</evidence>
<evidence type="ECO:0000313" key="6">
    <source>
        <dbReference type="EMBL" id="KAF0303463.1"/>
    </source>
</evidence>
<dbReference type="InterPro" id="IPR036028">
    <property type="entry name" value="SH3-like_dom_sf"/>
</dbReference>
<dbReference type="GO" id="GO:0051017">
    <property type="term" value="P:actin filament bundle assembly"/>
    <property type="evidence" value="ECO:0007669"/>
    <property type="project" value="TreeGrafter"/>
</dbReference>
<dbReference type="GO" id="GO:0007009">
    <property type="term" value="P:plasma membrane organization"/>
    <property type="evidence" value="ECO:0007669"/>
    <property type="project" value="InterPro"/>
</dbReference>
<dbReference type="InterPro" id="IPR027267">
    <property type="entry name" value="AH/BAR_dom_sf"/>
</dbReference>
<accession>A0A6A4WBU1</accession>
<sequence length="606" mass="66964">MVTCPFCSIPGASAASKAYLEALSRLSSCATESASHGASDIGETLNDIVQTYSEIRNHELTLLKAFYVDLVAPMETNIEKDWRVVQAEHKRFTAHWRTLQDSFGRAQVGVKKSQKKLKNSKSSTMLDKEIKQIQRFDEEKIKCEMFLEKSLKDVMTQERRRYGFVLERQCSLAKHFHALHRTGESCLGPKLEQWNQVAQTREKLRSDVDNYFGVESSQFESASSKDSSAMLKRNRSVDSSVLTSPDQCRLMRTRSNYELHSSTSSLHMMSDPVEPEVPSAGPVRPAWDTDSSDSASAGSHSADRPLVRAIYAYLSSGEHQLSFHQGDVIACIGERNKGWQFGENVRTRRCGWFPAAYTEPVTDSASSQGSESSAEASASGSRPRSLTVRPEEAPLSLSTFRPSPPGALPTPSRRPTSVHAELTSRLAARKSMTNVIGDDPEPVSLPVDIHACAARRRRAVDVARRRTVGALVSERPSALAVSTARKHDTVSIFQTDAEYEELRYDAAPAPAPAPVSSGAGRRRCGSSELRRHHSVAAPSVSEKLRQFNIDLFNYGSYLSRRLYLPEKDSKLEETEEGQRCGPWYDLWAADSSCRKQVHGGGGTGGG</sequence>
<dbReference type="InterPro" id="IPR027681">
    <property type="entry name" value="IRSp53/IRTKS/Pinkbar"/>
</dbReference>
<feature type="compositionally biased region" description="Low complexity" evidence="3">
    <location>
        <begin position="261"/>
        <end position="270"/>
    </location>
</feature>
<dbReference type="GO" id="GO:0051764">
    <property type="term" value="P:actin crosslink formation"/>
    <property type="evidence" value="ECO:0007669"/>
    <property type="project" value="TreeGrafter"/>
</dbReference>
<dbReference type="Gene3D" id="2.30.30.40">
    <property type="entry name" value="SH3 Domains"/>
    <property type="match status" value="1"/>
</dbReference>
<evidence type="ECO:0000256" key="2">
    <source>
        <dbReference type="PROSITE-ProRule" id="PRU00192"/>
    </source>
</evidence>
<dbReference type="GO" id="GO:0005829">
    <property type="term" value="C:cytosol"/>
    <property type="evidence" value="ECO:0007669"/>
    <property type="project" value="TreeGrafter"/>
</dbReference>
<feature type="domain" description="SH3" evidence="4">
    <location>
        <begin position="302"/>
        <end position="363"/>
    </location>
</feature>
<feature type="region of interest" description="Disordered" evidence="3">
    <location>
        <begin position="261"/>
        <end position="301"/>
    </location>
</feature>
<feature type="region of interest" description="Disordered" evidence="3">
    <location>
        <begin position="360"/>
        <end position="417"/>
    </location>
</feature>
<gene>
    <name evidence="6" type="primary">Baiap2l1</name>
    <name evidence="6" type="ORF">FJT64_024548</name>
</gene>
<evidence type="ECO:0000256" key="3">
    <source>
        <dbReference type="SAM" id="MobiDB-lite"/>
    </source>
</evidence>
<dbReference type="Pfam" id="PF08397">
    <property type="entry name" value="IMD"/>
    <property type="match status" value="1"/>
</dbReference>
<feature type="domain" description="IMD" evidence="5">
    <location>
        <begin position="1"/>
        <end position="218"/>
    </location>
</feature>
<dbReference type="AlphaFoldDB" id="A0A6A4WBU1"/>
<feature type="compositionally biased region" description="Low complexity" evidence="3">
    <location>
        <begin position="286"/>
        <end position="300"/>
    </location>
</feature>
<evidence type="ECO:0000259" key="5">
    <source>
        <dbReference type="PROSITE" id="PS51338"/>
    </source>
</evidence>
<dbReference type="Gene3D" id="1.20.1270.60">
    <property type="entry name" value="Arfaptin homology (AH) domain/BAR domain"/>
    <property type="match status" value="1"/>
</dbReference>
<dbReference type="SMART" id="SM00326">
    <property type="entry name" value="SH3"/>
    <property type="match status" value="1"/>
</dbReference>
<dbReference type="SUPFAM" id="SSF103657">
    <property type="entry name" value="BAR/IMD domain-like"/>
    <property type="match status" value="1"/>
</dbReference>
<feature type="compositionally biased region" description="Low complexity" evidence="3">
    <location>
        <begin position="364"/>
        <end position="381"/>
    </location>
</feature>
<dbReference type="Proteomes" id="UP000440578">
    <property type="component" value="Unassembled WGS sequence"/>
</dbReference>
<name>A0A6A4WBU1_AMPAM</name>
<dbReference type="PANTHER" id="PTHR14206:SF7">
    <property type="entry name" value="INSULIN RECEPTOR SUBSTRATE 53 KDA, ISOFORM A"/>
    <property type="match status" value="1"/>
</dbReference>
<dbReference type="EMBL" id="VIIS01000943">
    <property type="protein sequence ID" value="KAF0303463.1"/>
    <property type="molecule type" value="Genomic_DNA"/>
</dbReference>
<dbReference type="GO" id="GO:0005654">
    <property type="term" value="C:nucleoplasm"/>
    <property type="evidence" value="ECO:0007669"/>
    <property type="project" value="TreeGrafter"/>
</dbReference>
<dbReference type="GO" id="GO:0030838">
    <property type="term" value="P:positive regulation of actin filament polymerization"/>
    <property type="evidence" value="ECO:0007669"/>
    <property type="project" value="TreeGrafter"/>
</dbReference>
<dbReference type="Pfam" id="PF00018">
    <property type="entry name" value="SH3_1"/>
    <property type="match status" value="1"/>
</dbReference>
<dbReference type="InterPro" id="IPR001452">
    <property type="entry name" value="SH3_domain"/>
</dbReference>
<protein>
    <submittedName>
        <fullName evidence="6">Brain-specific angiogenesis inhibitor 1-associated protein 2-like protein 1</fullName>
    </submittedName>
</protein>
<dbReference type="InterPro" id="IPR013606">
    <property type="entry name" value="I-BAR_dom"/>
</dbReference>
<dbReference type="CDD" id="cd11779">
    <property type="entry name" value="SH3_Irsp53_BAIAP2L"/>
    <property type="match status" value="1"/>
</dbReference>
<keyword evidence="1 2" id="KW-0728">SH3 domain</keyword>
<comment type="caution">
    <text evidence="6">The sequence shown here is derived from an EMBL/GenBank/DDBJ whole genome shotgun (WGS) entry which is preliminary data.</text>
</comment>
<organism evidence="6 7">
    <name type="scientific">Amphibalanus amphitrite</name>
    <name type="common">Striped barnacle</name>
    <name type="synonym">Balanus amphitrite</name>
    <dbReference type="NCBI Taxonomy" id="1232801"/>
    <lineage>
        <taxon>Eukaryota</taxon>
        <taxon>Metazoa</taxon>
        <taxon>Ecdysozoa</taxon>
        <taxon>Arthropoda</taxon>
        <taxon>Crustacea</taxon>
        <taxon>Multicrustacea</taxon>
        <taxon>Cirripedia</taxon>
        <taxon>Thoracica</taxon>
        <taxon>Thoracicalcarea</taxon>
        <taxon>Balanomorpha</taxon>
        <taxon>Balanoidea</taxon>
        <taxon>Balanidae</taxon>
        <taxon>Amphibalaninae</taxon>
        <taxon>Amphibalanus</taxon>
    </lineage>
</organism>
<dbReference type="PANTHER" id="PTHR14206">
    <property type="entry name" value="BRAIN-SPECIFIC ANGIOGENESIS INHIBITOR 1-ASSOCIATED PROTEIN 2"/>
    <property type="match status" value="1"/>
</dbReference>
<evidence type="ECO:0000259" key="4">
    <source>
        <dbReference type="PROSITE" id="PS50002"/>
    </source>
</evidence>